<dbReference type="PANTHER" id="PTHR31403:SF57">
    <property type="entry name" value="GENOME ASSEMBLY, CHROMOSOME: A01"/>
    <property type="match status" value="1"/>
</dbReference>
<organism evidence="10 11">
    <name type="scientific">Raphanus sativus</name>
    <name type="common">Radish</name>
    <name type="synonym">Raphanus raphanistrum var. sativus</name>
    <dbReference type="NCBI Taxonomy" id="3726"/>
    <lineage>
        <taxon>Eukaryota</taxon>
        <taxon>Viridiplantae</taxon>
        <taxon>Streptophyta</taxon>
        <taxon>Embryophyta</taxon>
        <taxon>Tracheophyta</taxon>
        <taxon>Spermatophyta</taxon>
        <taxon>Magnoliopsida</taxon>
        <taxon>eudicotyledons</taxon>
        <taxon>Gunneridae</taxon>
        <taxon>Pentapetalae</taxon>
        <taxon>rosids</taxon>
        <taxon>malvids</taxon>
        <taxon>Brassicales</taxon>
        <taxon>Brassicaceae</taxon>
        <taxon>Brassiceae</taxon>
        <taxon>Raphanus</taxon>
    </lineage>
</organism>
<dbReference type="KEGG" id="rsz:108830996"/>
<protein>
    <submittedName>
        <fullName evidence="11">Phospholipase A1-Ibeta2, chloroplastic</fullName>
    </submittedName>
</protein>
<feature type="domain" description="Fungal lipase-type" evidence="9">
    <location>
        <begin position="243"/>
        <end position="392"/>
    </location>
</feature>
<dbReference type="CDD" id="cd00519">
    <property type="entry name" value="Lipase_3"/>
    <property type="match status" value="1"/>
</dbReference>
<sequence length="513" mass="57131">MQILTPSTDLFHAQHRPFTCSTKTSTLIRTKPLSVSTARKTNREHLRNLENVLKTSSTSTDNLHNNVSSPQVIKTTTSTSKLLGGLNLARIWPQMKAAVDEMSPKHLKRLQRLLSKSSEERSPKNKLGSKWRELHGSNNWAGLLDPLDENLRRELVRYGEFVQASYHAFHSDPEGSPRDVALPDGSFKVTKSLYATSSVHLPKWIDDMAPDLRWMTKQTSWVGYVAVCDDPREIRRMGRREIVIALRGTATLLEWSENFRPNLVSMPEQKPDPSDPTRPKVECGFNSLYTTASQHAPSLAESLVGEITRLVDLYAGEELSISVTGHSLGAAIALLAADNIAERVPDAPPVSVFSFGGPRVGNREFAERLESKGVKVLRVVNSQDVVTKVPGIFSDNDNSSKQGQSRIMEMVERNNPWAYSHVGAELRVDMKMSPYLKPNADVACCHDLEAYLHLVDGFLASNCPFRANAKRSLRKLLDEQRSNVKVLYTGKSLRLNRDSVVDNGDVLPSPSSL</sequence>
<keyword evidence="7" id="KW-0442">Lipid degradation</keyword>
<evidence type="ECO:0000313" key="10">
    <source>
        <dbReference type="Proteomes" id="UP000504610"/>
    </source>
</evidence>
<keyword evidence="5" id="KW-0378">Hydrolase</keyword>
<name>A0A6J0LJD0_RAPSA</name>
<keyword evidence="6" id="KW-0809">Transit peptide</keyword>
<reference evidence="11" key="2">
    <citation type="submission" date="2025-08" db="UniProtKB">
        <authorList>
            <consortium name="RefSeq"/>
        </authorList>
    </citation>
    <scope>IDENTIFICATION</scope>
    <source>
        <tissue evidence="11">Leaf</tissue>
    </source>
</reference>
<evidence type="ECO:0000256" key="6">
    <source>
        <dbReference type="ARBA" id="ARBA00022946"/>
    </source>
</evidence>
<comment type="similarity">
    <text evidence="2">Belongs to the AB hydrolase superfamily. Lipase family.</text>
</comment>
<dbReference type="InterPro" id="IPR029058">
    <property type="entry name" value="AB_hydrolase_fold"/>
</dbReference>
<keyword evidence="10" id="KW-1185">Reference proteome</keyword>
<dbReference type="AlphaFoldDB" id="A0A6J0LJD0"/>
<dbReference type="GO" id="GO:0047714">
    <property type="term" value="F:galactolipase activity"/>
    <property type="evidence" value="ECO:0007669"/>
    <property type="project" value="UniProtKB-ARBA"/>
</dbReference>
<evidence type="ECO:0000256" key="8">
    <source>
        <dbReference type="ARBA" id="ARBA00023098"/>
    </source>
</evidence>
<dbReference type="PANTHER" id="PTHR31403">
    <property type="entry name" value="PHOSPHOLIPASE A1-IBETA2, CHLOROPLASTIC"/>
    <property type="match status" value="1"/>
</dbReference>
<evidence type="ECO:0000256" key="2">
    <source>
        <dbReference type="ARBA" id="ARBA00010701"/>
    </source>
</evidence>
<dbReference type="RefSeq" id="XP_018460058.1">
    <property type="nucleotide sequence ID" value="XM_018604556.2"/>
</dbReference>
<dbReference type="GeneID" id="108830996"/>
<keyword evidence="4" id="KW-0934">Plastid</keyword>
<dbReference type="InterPro" id="IPR002921">
    <property type="entry name" value="Fungal_lipase-type"/>
</dbReference>
<keyword evidence="8" id="KW-0443">Lipid metabolism</keyword>
<evidence type="ECO:0000259" key="9">
    <source>
        <dbReference type="Pfam" id="PF01764"/>
    </source>
</evidence>
<keyword evidence="3" id="KW-0150">Chloroplast</keyword>
<evidence type="ECO:0000256" key="1">
    <source>
        <dbReference type="ARBA" id="ARBA00004229"/>
    </source>
</evidence>
<reference evidence="10" key="1">
    <citation type="journal article" date="2019" name="Database">
        <title>The radish genome database (RadishGD): an integrated information resource for radish genomics.</title>
        <authorList>
            <person name="Yu H.J."/>
            <person name="Baek S."/>
            <person name="Lee Y.J."/>
            <person name="Cho A."/>
            <person name="Mun J.H."/>
        </authorList>
    </citation>
    <scope>NUCLEOTIDE SEQUENCE [LARGE SCALE GENOMIC DNA]</scope>
    <source>
        <strain evidence="10">cv. WK10039</strain>
    </source>
</reference>
<dbReference type="GO" id="GO:0009507">
    <property type="term" value="C:chloroplast"/>
    <property type="evidence" value="ECO:0007669"/>
    <property type="project" value="UniProtKB-SubCell"/>
</dbReference>
<dbReference type="OrthoDB" id="426718at2759"/>
<accession>A0A6J0LJD0</accession>
<proteinExistence type="inferred from homology"/>
<evidence type="ECO:0000256" key="3">
    <source>
        <dbReference type="ARBA" id="ARBA00022528"/>
    </source>
</evidence>
<evidence type="ECO:0000256" key="7">
    <source>
        <dbReference type="ARBA" id="ARBA00022963"/>
    </source>
</evidence>
<dbReference type="Gene3D" id="3.40.50.1820">
    <property type="entry name" value="alpha/beta hydrolase"/>
    <property type="match status" value="1"/>
</dbReference>
<dbReference type="Pfam" id="PF01764">
    <property type="entry name" value="Lipase_3"/>
    <property type="match status" value="1"/>
</dbReference>
<evidence type="ECO:0000313" key="11">
    <source>
        <dbReference type="RefSeq" id="XP_018460058.1"/>
    </source>
</evidence>
<evidence type="ECO:0000256" key="4">
    <source>
        <dbReference type="ARBA" id="ARBA00022640"/>
    </source>
</evidence>
<dbReference type="Proteomes" id="UP000504610">
    <property type="component" value="Chromosome 2"/>
</dbReference>
<gene>
    <name evidence="11" type="primary">LOC108830996</name>
</gene>
<evidence type="ECO:0000256" key="5">
    <source>
        <dbReference type="ARBA" id="ARBA00022801"/>
    </source>
</evidence>
<dbReference type="GO" id="GO:0008970">
    <property type="term" value="F:phospholipase A1 activity"/>
    <property type="evidence" value="ECO:0007669"/>
    <property type="project" value="UniProtKB-ARBA"/>
</dbReference>
<comment type="subcellular location">
    <subcellularLocation>
        <location evidence="1">Plastid</location>
        <location evidence="1">Chloroplast</location>
    </subcellularLocation>
</comment>
<dbReference type="GO" id="GO:0016042">
    <property type="term" value="P:lipid catabolic process"/>
    <property type="evidence" value="ECO:0007669"/>
    <property type="project" value="UniProtKB-KW"/>
</dbReference>
<dbReference type="SUPFAM" id="SSF53474">
    <property type="entry name" value="alpha/beta-Hydrolases"/>
    <property type="match status" value="1"/>
</dbReference>